<keyword evidence="2" id="KW-0812">Transmembrane</keyword>
<evidence type="ECO:0000259" key="3">
    <source>
        <dbReference type="Pfam" id="PF13490"/>
    </source>
</evidence>
<dbReference type="KEGG" id="cbae:COR50_15875"/>
<dbReference type="Gene3D" id="1.25.40.10">
    <property type="entry name" value="Tetratricopeptide repeat domain"/>
    <property type="match status" value="1"/>
</dbReference>
<feature type="compositionally biased region" description="Basic and acidic residues" evidence="1">
    <location>
        <begin position="271"/>
        <end position="286"/>
    </location>
</feature>
<evidence type="ECO:0000256" key="2">
    <source>
        <dbReference type="SAM" id="Phobius"/>
    </source>
</evidence>
<name>A0A291QX77_9BACT</name>
<feature type="region of interest" description="Disordered" evidence="1">
    <location>
        <begin position="254"/>
        <end position="293"/>
    </location>
</feature>
<dbReference type="SUPFAM" id="SSF48452">
    <property type="entry name" value="TPR-like"/>
    <property type="match status" value="1"/>
</dbReference>
<dbReference type="InterPro" id="IPR041916">
    <property type="entry name" value="Anti_sigma_zinc_sf"/>
</dbReference>
<feature type="domain" description="Putative zinc-finger" evidence="3">
    <location>
        <begin position="24"/>
        <end position="52"/>
    </location>
</feature>
<dbReference type="Pfam" id="PF13490">
    <property type="entry name" value="zf-HC2"/>
    <property type="match status" value="1"/>
</dbReference>
<dbReference type="EMBL" id="CP023777">
    <property type="protein sequence ID" value="ATL48521.1"/>
    <property type="molecule type" value="Genomic_DNA"/>
</dbReference>
<keyword evidence="2" id="KW-0472">Membrane</keyword>
<protein>
    <recommendedName>
        <fullName evidence="3">Putative zinc-finger domain-containing protein</fullName>
    </recommendedName>
</protein>
<dbReference type="OrthoDB" id="654035at2"/>
<dbReference type="InterPro" id="IPR011990">
    <property type="entry name" value="TPR-like_helical_dom_sf"/>
</dbReference>
<dbReference type="RefSeq" id="WP_098194894.1">
    <property type="nucleotide sequence ID" value="NZ_CP023777.1"/>
</dbReference>
<dbReference type="InterPro" id="IPR027383">
    <property type="entry name" value="Znf_put"/>
</dbReference>
<keyword evidence="2" id="KW-1133">Transmembrane helix</keyword>
<keyword evidence="5" id="KW-1185">Reference proteome</keyword>
<evidence type="ECO:0000313" key="4">
    <source>
        <dbReference type="EMBL" id="ATL48521.1"/>
    </source>
</evidence>
<evidence type="ECO:0000313" key="5">
    <source>
        <dbReference type="Proteomes" id="UP000220133"/>
    </source>
</evidence>
<dbReference type="Proteomes" id="UP000220133">
    <property type="component" value="Chromosome"/>
</dbReference>
<proteinExistence type="predicted"/>
<dbReference type="Gene3D" id="1.10.10.1320">
    <property type="entry name" value="Anti-sigma factor, zinc-finger domain"/>
    <property type="match status" value="1"/>
</dbReference>
<reference evidence="4 5" key="1">
    <citation type="submission" date="2017-10" db="EMBL/GenBank/DDBJ databases">
        <title>Paenichitinophaga pekingensis gen. nov., sp. nov., isolated from activated sludge.</title>
        <authorList>
            <person name="Jin D."/>
            <person name="Kong X."/>
            <person name="Deng Y."/>
            <person name="Bai Z."/>
        </authorList>
    </citation>
    <scope>NUCLEOTIDE SEQUENCE [LARGE SCALE GENOMIC DNA]</scope>
    <source>
        <strain evidence="4 5">13</strain>
    </source>
</reference>
<organism evidence="4 5">
    <name type="scientific">Chitinophaga caeni</name>
    <dbReference type="NCBI Taxonomy" id="2029983"/>
    <lineage>
        <taxon>Bacteria</taxon>
        <taxon>Pseudomonadati</taxon>
        <taxon>Bacteroidota</taxon>
        <taxon>Chitinophagia</taxon>
        <taxon>Chitinophagales</taxon>
        <taxon>Chitinophagaceae</taxon>
        <taxon>Chitinophaga</taxon>
    </lineage>
</organism>
<feature type="transmembrane region" description="Helical" evidence="2">
    <location>
        <begin position="106"/>
        <end position="127"/>
    </location>
</feature>
<evidence type="ECO:0000256" key="1">
    <source>
        <dbReference type="SAM" id="MobiDB-lite"/>
    </source>
</evidence>
<accession>A0A291QX77</accession>
<dbReference type="AlphaFoldDB" id="A0A291QX77"/>
<feature type="compositionally biased region" description="Polar residues" evidence="1">
    <location>
        <begin position="261"/>
        <end position="270"/>
    </location>
</feature>
<gene>
    <name evidence="4" type="ORF">COR50_15875</name>
</gene>
<sequence>MNNNLFNDEKLLKIFSSVRCLSKEQLPRYLDGSMTPLERHLIEQHLVSCDLCHEALQALQDDKVREQYNAITGGIVQFVQENTRVNPVVEKRLADKVARKGRLQDTLLSSFWIIVLGGLITGGYYLVQYRLENPPAAIHKLSSAAVPPNQQMAGAVGEIENIQRRQATNQPIVENAVLRTTTGPDSMTLHHPAQENTGNLKTGALPAVIKKVDSSKMVIKKDLLQVKSPKDSSNNKLHDTKVIPQAEKSLVTALNKPAEKVNSNPDNDNSIAKKDKDVAPPKKQENETSSVMPSNDEYLYRAALLYQQQGAYDEAISQFKKLSNSRGKYNELAKYQLAQCYKQNGQHGKARRLLKEIARGDGSMKTAAQSALNDMN</sequence>
<dbReference type="Pfam" id="PF14559">
    <property type="entry name" value="TPR_19"/>
    <property type="match status" value="1"/>
</dbReference>